<dbReference type="EMBL" id="JAWRVI010000015">
    <property type="protein sequence ID" value="KAK4090389.1"/>
    <property type="molecule type" value="Genomic_DNA"/>
</dbReference>
<evidence type="ECO:0000256" key="2">
    <source>
        <dbReference type="SAM" id="SignalP"/>
    </source>
</evidence>
<evidence type="ECO:0000313" key="3">
    <source>
        <dbReference type="EMBL" id="KAK4090389.1"/>
    </source>
</evidence>
<accession>A0ABR0C210</accession>
<protein>
    <submittedName>
        <fullName evidence="3">Uncharacterized protein</fullName>
    </submittedName>
</protein>
<proteinExistence type="predicted"/>
<dbReference type="Proteomes" id="UP001287286">
    <property type="component" value="Unassembled WGS sequence"/>
</dbReference>
<gene>
    <name evidence="3" type="ORF">Purlil1_5061</name>
</gene>
<feature type="chain" id="PRO_5046891451" evidence="2">
    <location>
        <begin position="26"/>
        <end position="163"/>
    </location>
</feature>
<feature type="region of interest" description="Disordered" evidence="1">
    <location>
        <begin position="111"/>
        <end position="132"/>
    </location>
</feature>
<feature type="signal peptide" evidence="2">
    <location>
        <begin position="1"/>
        <end position="25"/>
    </location>
</feature>
<name>A0ABR0C210_PURLI</name>
<evidence type="ECO:0000256" key="1">
    <source>
        <dbReference type="SAM" id="MobiDB-lite"/>
    </source>
</evidence>
<keyword evidence="2" id="KW-0732">Signal</keyword>
<keyword evidence="4" id="KW-1185">Reference proteome</keyword>
<organism evidence="3 4">
    <name type="scientific">Purpureocillium lilacinum</name>
    <name type="common">Paecilomyces lilacinus</name>
    <dbReference type="NCBI Taxonomy" id="33203"/>
    <lineage>
        <taxon>Eukaryota</taxon>
        <taxon>Fungi</taxon>
        <taxon>Dikarya</taxon>
        <taxon>Ascomycota</taxon>
        <taxon>Pezizomycotina</taxon>
        <taxon>Sordariomycetes</taxon>
        <taxon>Hypocreomycetidae</taxon>
        <taxon>Hypocreales</taxon>
        <taxon>Ophiocordycipitaceae</taxon>
        <taxon>Purpureocillium</taxon>
    </lineage>
</organism>
<reference evidence="3 4" key="1">
    <citation type="journal article" date="2024" name="Microbiol. Resour. Announc.">
        <title>Genome annotations for the ascomycete fungi Trichoderma harzianum, Trichoderma aggressivum, and Purpureocillium lilacinum.</title>
        <authorList>
            <person name="Beijen E.P.W."/>
            <person name="Ohm R.A."/>
        </authorList>
    </citation>
    <scope>NUCLEOTIDE SEQUENCE [LARGE SCALE GENOMIC DNA]</scope>
    <source>
        <strain evidence="3 4">CBS 150709</strain>
    </source>
</reference>
<evidence type="ECO:0000313" key="4">
    <source>
        <dbReference type="Proteomes" id="UP001287286"/>
    </source>
</evidence>
<sequence>MKFLRSTTTLPLLLLLSGTQQHVTALDLPKYTDMDTAKLFVGNFNRETKGTCDHATQQCRSNFVLIENQHGYVRGQPVLLKLHSEVMPCYSHSPFRLADDELVPPARHSALPEAAAATTPTPRPPRQTASKVRMRCAPGAQRPVDFEWKPYLTIVVERWGEGG</sequence>
<comment type="caution">
    <text evidence="3">The sequence shown here is derived from an EMBL/GenBank/DDBJ whole genome shotgun (WGS) entry which is preliminary data.</text>
</comment>